<dbReference type="AlphaFoldDB" id="A0A370R3A4"/>
<evidence type="ECO:0000313" key="1">
    <source>
        <dbReference type="EMBL" id="RDK96908.1"/>
    </source>
</evidence>
<keyword evidence="2" id="KW-1185">Reference proteome</keyword>
<name>A0A370R3A4_9GAMM</name>
<accession>A0A370R3A4</accession>
<sequence length="52" mass="6436">MCKTEQYLHQLLSLYQKEKRPEKINSLFYLSPEQRIRILREIIACFPEQPRR</sequence>
<organism evidence="1 2">
    <name type="scientific">Enterobacillus tribolii</name>
    <dbReference type="NCBI Taxonomy" id="1487935"/>
    <lineage>
        <taxon>Bacteria</taxon>
        <taxon>Pseudomonadati</taxon>
        <taxon>Pseudomonadota</taxon>
        <taxon>Gammaproteobacteria</taxon>
        <taxon>Enterobacterales</taxon>
        <taxon>Hafniaceae</taxon>
        <taxon>Enterobacillus</taxon>
    </lineage>
</organism>
<comment type="caution">
    <text evidence="1">The sequence shown here is derived from an EMBL/GenBank/DDBJ whole genome shotgun (WGS) entry which is preliminary data.</text>
</comment>
<dbReference type="Proteomes" id="UP000254848">
    <property type="component" value="Unassembled WGS sequence"/>
</dbReference>
<gene>
    <name evidence="1" type="ORF">C8D90_101344</name>
</gene>
<reference evidence="1 2" key="1">
    <citation type="submission" date="2018-07" db="EMBL/GenBank/DDBJ databases">
        <title>Genomic Encyclopedia of Type Strains, Phase IV (KMG-IV): sequencing the most valuable type-strain genomes for metagenomic binning, comparative biology and taxonomic classification.</title>
        <authorList>
            <person name="Goeker M."/>
        </authorList>
    </citation>
    <scope>NUCLEOTIDE SEQUENCE [LARGE SCALE GENOMIC DNA]</scope>
    <source>
        <strain evidence="1 2">DSM 103736</strain>
    </source>
</reference>
<evidence type="ECO:0000313" key="2">
    <source>
        <dbReference type="Proteomes" id="UP000254848"/>
    </source>
</evidence>
<protein>
    <submittedName>
        <fullName evidence="1">Uncharacterized protein</fullName>
    </submittedName>
</protein>
<dbReference type="EMBL" id="QRAP01000001">
    <property type="protein sequence ID" value="RDK96908.1"/>
    <property type="molecule type" value="Genomic_DNA"/>
</dbReference>
<proteinExistence type="predicted"/>